<accession>A0ABV8UQJ0</accession>
<dbReference type="Pfam" id="PF14350">
    <property type="entry name" value="Beta_protein"/>
    <property type="match status" value="1"/>
</dbReference>
<evidence type="ECO:0000313" key="2">
    <source>
        <dbReference type="Proteomes" id="UP001595799"/>
    </source>
</evidence>
<dbReference type="RefSeq" id="WP_382423368.1">
    <property type="nucleotide sequence ID" value="NZ_JBHSCW010000010.1"/>
</dbReference>
<organism evidence="1 2">
    <name type="scientific">Fodinicurvata halophila</name>
    <dbReference type="NCBI Taxonomy" id="1419723"/>
    <lineage>
        <taxon>Bacteria</taxon>
        <taxon>Pseudomonadati</taxon>
        <taxon>Pseudomonadota</taxon>
        <taxon>Alphaproteobacteria</taxon>
        <taxon>Rhodospirillales</taxon>
        <taxon>Rhodovibrionaceae</taxon>
        <taxon>Fodinicurvata</taxon>
    </lineage>
</organism>
<dbReference type="InterPro" id="IPR025683">
    <property type="entry name" value="Protein_beta"/>
</dbReference>
<comment type="caution">
    <text evidence="1">The sequence shown here is derived from an EMBL/GenBank/DDBJ whole genome shotgun (WGS) entry which is preliminary data.</text>
</comment>
<gene>
    <name evidence="1" type="ORF">ACFOW6_15685</name>
</gene>
<evidence type="ECO:0008006" key="3">
    <source>
        <dbReference type="Google" id="ProtNLM"/>
    </source>
</evidence>
<reference evidence="2" key="1">
    <citation type="journal article" date="2019" name="Int. J. Syst. Evol. Microbiol.">
        <title>The Global Catalogue of Microorganisms (GCM) 10K type strain sequencing project: providing services to taxonomists for standard genome sequencing and annotation.</title>
        <authorList>
            <consortium name="The Broad Institute Genomics Platform"/>
            <consortium name="The Broad Institute Genome Sequencing Center for Infectious Disease"/>
            <person name="Wu L."/>
            <person name="Ma J."/>
        </authorList>
    </citation>
    <scope>NUCLEOTIDE SEQUENCE [LARGE SCALE GENOMIC DNA]</scope>
    <source>
        <strain evidence="2">CECT 8472</strain>
    </source>
</reference>
<dbReference type="Proteomes" id="UP001595799">
    <property type="component" value="Unassembled WGS sequence"/>
</dbReference>
<evidence type="ECO:0000313" key="1">
    <source>
        <dbReference type="EMBL" id="MFC4352992.1"/>
    </source>
</evidence>
<sequence>MNVDFDAYPYYPSLRTRLWEMRGYKELGPLEKDKLLPIVVLSSHGRTKSIEDVSMKVDDALEGRPRIIDLEQSPIYSCDEYPSLSDPSKGFAAWRKFVAGQNNAIPTALLPSGGPLRDIVRQVILLENEVGQIVVRSRSPQTDIPVLSAIMSAVDDVNNLLLVLDFGYVRSRANALAIEAANAINSLRTIDEAVRIVVIGSSYPKSAATYDDAGAAIPIQERAMHAALGGNAVAIYGDYGSIHPEPIEPMKQRFVPRIDYPLSDAWIFRRVREDQGGYPACAKKITNLADWDSTLVGAVWGATKIDDAARGNIAKMGQPGPWIAVRVNLHLWQQLHYGNDTETVEDEDIFD</sequence>
<keyword evidence="2" id="KW-1185">Reference proteome</keyword>
<name>A0ABV8UQJ0_9PROT</name>
<dbReference type="EMBL" id="JBHSCW010000010">
    <property type="protein sequence ID" value="MFC4352992.1"/>
    <property type="molecule type" value="Genomic_DNA"/>
</dbReference>
<proteinExistence type="predicted"/>
<protein>
    <recommendedName>
        <fullName evidence="3">T4 beta protein</fullName>
    </recommendedName>
</protein>